<evidence type="ECO:0000256" key="5">
    <source>
        <dbReference type="PROSITE-ProRule" id="PRU00176"/>
    </source>
</evidence>
<dbReference type="OrthoDB" id="3800936at2759"/>
<organism evidence="7 8">
    <name type="scientific">Ladona fulva</name>
    <name type="common">Scarce chaser dragonfly</name>
    <name type="synonym">Libellula fulva</name>
    <dbReference type="NCBI Taxonomy" id="123851"/>
    <lineage>
        <taxon>Eukaryota</taxon>
        <taxon>Metazoa</taxon>
        <taxon>Ecdysozoa</taxon>
        <taxon>Arthropoda</taxon>
        <taxon>Hexapoda</taxon>
        <taxon>Insecta</taxon>
        <taxon>Pterygota</taxon>
        <taxon>Palaeoptera</taxon>
        <taxon>Odonata</taxon>
        <taxon>Epiprocta</taxon>
        <taxon>Anisoptera</taxon>
        <taxon>Libelluloidea</taxon>
        <taxon>Libellulidae</taxon>
        <taxon>Ladona</taxon>
    </lineage>
</organism>
<feature type="domain" description="RRM" evidence="6">
    <location>
        <begin position="132"/>
        <end position="214"/>
    </location>
</feature>
<dbReference type="InterPro" id="IPR012677">
    <property type="entry name" value="Nucleotide-bd_a/b_plait_sf"/>
</dbReference>
<dbReference type="GO" id="GO:0005737">
    <property type="term" value="C:cytoplasm"/>
    <property type="evidence" value="ECO:0007669"/>
    <property type="project" value="UniProtKB-SubCell"/>
</dbReference>
<dbReference type="GO" id="GO:0003723">
    <property type="term" value="F:RNA binding"/>
    <property type="evidence" value="ECO:0007669"/>
    <property type="project" value="UniProtKB-UniRule"/>
</dbReference>
<protein>
    <recommendedName>
        <fullName evidence="6">RRM domain-containing protein</fullName>
    </recommendedName>
</protein>
<sequence>MNIRTDSFPNVNEIPRLLELQKKMGFEFIQSNGQRMFGPSPECKGSTPPKGSEVFVGKLPRDCFEDELVPFMEKVGKIYGTRLMMDFSGTNRGYAFVMYRNPQDATRAVKELNNTEIRIGRTVGVVKSVDNCRLFIGGVPKNKSKEEIIEAMSKLVDGIKSIILYNSLHDKTKNRGFAFIEFDSHRSAAMARRRLLYYKPKLWGYEVAVDWAEPELEVDETVMSKVTIF</sequence>
<dbReference type="Pfam" id="PF00076">
    <property type="entry name" value="RRM_1"/>
    <property type="match status" value="2"/>
</dbReference>
<keyword evidence="2" id="KW-0963">Cytoplasm</keyword>
<reference evidence="7" key="2">
    <citation type="submission" date="2017-10" db="EMBL/GenBank/DDBJ databases">
        <title>Ladona fulva Genome sequencing and assembly.</title>
        <authorList>
            <person name="Murali S."/>
            <person name="Richards S."/>
            <person name="Bandaranaike D."/>
            <person name="Bellair M."/>
            <person name="Blankenburg K."/>
            <person name="Chao H."/>
            <person name="Dinh H."/>
            <person name="Doddapaneni H."/>
            <person name="Dugan-Rocha S."/>
            <person name="Elkadiri S."/>
            <person name="Gnanaolivu R."/>
            <person name="Hernandez B."/>
            <person name="Skinner E."/>
            <person name="Javaid M."/>
            <person name="Lee S."/>
            <person name="Li M."/>
            <person name="Ming W."/>
            <person name="Munidasa M."/>
            <person name="Muniz J."/>
            <person name="Nguyen L."/>
            <person name="Hughes D."/>
            <person name="Osuji N."/>
            <person name="Pu L.-L."/>
            <person name="Puazo M."/>
            <person name="Qu C."/>
            <person name="Quiroz J."/>
            <person name="Raj R."/>
            <person name="Weissenberger G."/>
            <person name="Xin Y."/>
            <person name="Zou X."/>
            <person name="Han Y."/>
            <person name="Worley K."/>
            <person name="Muzny D."/>
            <person name="Gibbs R."/>
        </authorList>
    </citation>
    <scope>NUCLEOTIDE SEQUENCE</scope>
    <source>
        <strain evidence="7">Sampled in the wild</strain>
    </source>
</reference>
<evidence type="ECO:0000313" key="8">
    <source>
        <dbReference type="Proteomes" id="UP000792457"/>
    </source>
</evidence>
<dbReference type="PROSITE" id="PS50102">
    <property type="entry name" value="RRM"/>
    <property type="match status" value="2"/>
</dbReference>
<dbReference type="SUPFAM" id="SSF54928">
    <property type="entry name" value="RNA-binding domain, RBD"/>
    <property type="match status" value="2"/>
</dbReference>
<evidence type="ECO:0000256" key="4">
    <source>
        <dbReference type="ARBA" id="ARBA00022884"/>
    </source>
</evidence>
<dbReference type="Proteomes" id="UP000792457">
    <property type="component" value="Unassembled WGS sequence"/>
</dbReference>
<evidence type="ECO:0000259" key="6">
    <source>
        <dbReference type="PROSITE" id="PS50102"/>
    </source>
</evidence>
<dbReference type="Gene3D" id="3.30.70.330">
    <property type="match status" value="2"/>
</dbReference>
<dbReference type="PANTHER" id="PTHR21245">
    <property type="entry name" value="HETEROGENEOUS NUCLEAR RIBONUCLEOPROTEIN"/>
    <property type="match status" value="1"/>
</dbReference>
<dbReference type="EMBL" id="KZ308248">
    <property type="protein sequence ID" value="KAG8225704.1"/>
    <property type="molecule type" value="Genomic_DNA"/>
</dbReference>
<keyword evidence="8" id="KW-1185">Reference proteome</keyword>
<name>A0A8K0K110_LADFU</name>
<comment type="caution">
    <text evidence="7">The sequence shown here is derived from an EMBL/GenBank/DDBJ whole genome shotgun (WGS) entry which is preliminary data.</text>
</comment>
<proteinExistence type="predicted"/>
<dbReference type="SMART" id="SM00360">
    <property type="entry name" value="RRM"/>
    <property type="match status" value="2"/>
</dbReference>
<dbReference type="InterPro" id="IPR000504">
    <property type="entry name" value="RRM_dom"/>
</dbReference>
<feature type="domain" description="RRM" evidence="6">
    <location>
        <begin position="52"/>
        <end position="130"/>
    </location>
</feature>
<evidence type="ECO:0000256" key="2">
    <source>
        <dbReference type="ARBA" id="ARBA00022490"/>
    </source>
</evidence>
<keyword evidence="4 5" id="KW-0694">RNA-binding</keyword>
<evidence type="ECO:0000313" key="7">
    <source>
        <dbReference type="EMBL" id="KAG8225704.1"/>
    </source>
</evidence>
<gene>
    <name evidence="7" type="ORF">J437_LFUL001737</name>
</gene>
<accession>A0A8K0K110</accession>
<dbReference type="FunFam" id="3.30.70.330:FF:000022">
    <property type="entry name" value="APOBEC1 complementation factor isoform X1"/>
    <property type="match status" value="1"/>
</dbReference>
<dbReference type="AlphaFoldDB" id="A0A8K0K110"/>
<evidence type="ECO:0000256" key="3">
    <source>
        <dbReference type="ARBA" id="ARBA00022737"/>
    </source>
</evidence>
<dbReference type="CDD" id="cd12250">
    <property type="entry name" value="RRM2_hnRNPR_like"/>
    <property type="match status" value="1"/>
</dbReference>
<comment type="subcellular location">
    <subcellularLocation>
        <location evidence="1">Cytoplasm</location>
    </subcellularLocation>
</comment>
<evidence type="ECO:0000256" key="1">
    <source>
        <dbReference type="ARBA" id="ARBA00004496"/>
    </source>
</evidence>
<dbReference type="InterPro" id="IPR035979">
    <property type="entry name" value="RBD_domain_sf"/>
</dbReference>
<dbReference type="CDD" id="cd12249">
    <property type="entry name" value="RRM1_hnRNPR_like"/>
    <property type="match status" value="1"/>
</dbReference>
<dbReference type="NCBIfam" id="TIGR01648">
    <property type="entry name" value="hnRNP-R-Q"/>
    <property type="match status" value="1"/>
</dbReference>
<reference evidence="7" key="1">
    <citation type="submission" date="2013-04" db="EMBL/GenBank/DDBJ databases">
        <authorList>
            <person name="Qu J."/>
            <person name="Murali S.C."/>
            <person name="Bandaranaike D."/>
            <person name="Bellair M."/>
            <person name="Blankenburg K."/>
            <person name="Chao H."/>
            <person name="Dinh H."/>
            <person name="Doddapaneni H."/>
            <person name="Downs B."/>
            <person name="Dugan-Rocha S."/>
            <person name="Elkadiri S."/>
            <person name="Gnanaolivu R.D."/>
            <person name="Hernandez B."/>
            <person name="Javaid M."/>
            <person name="Jayaseelan J.C."/>
            <person name="Lee S."/>
            <person name="Li M."/>
            <person name="Ming W."/>
            <person name="Munidasa M."/>
            <person name="Muniz J."/>
            <person name="Nguyen L."/>
            <person name="Ongeri F."/>
            <person name="Osuji N."/>
            <person name="Pu L.-L."/>
            <person name="Puazo M."/>
            <person name="Qu C."/>
            <person name="Quiroz J."/>
            <person name="Raj R."/>
            <person name="Weissenberger G."/>
            <person name="Xin Y."/>
            <person name="Zou X."/>
            <person name="Han Y."/>
            <person name="Richards S."/>
            <person name="Worley K."/>
            <person name="Muzny D."/>
            <person name="Gibbs R."/>
        </authorList>
    </citation>
    <scope>NUCLEOTIDE SEQUENCE</scope>
    <source>
        <strain evidence="7">Sampled in the wild</strain>
    </source>
</reference>
<keyword evidence="3" id="KW-0677">Repeat</keyword>
<dbReference type="InterPro" id="IPR006535">
    <property type="entry name" value="HnRNP_R/Q_splicing_fac"/>
</dbReference>